<dbReference type="Proteomes" id="UP000323242">
    <property type="component" value="Unassembled WGS sequence"/>
</dbReference>
<gene>
    <name evidence="2" type="ORF">FY004_06915</name>
</gene>
<keyword evidence="1" id="KW-1133">Transmembrane helix</keyword>
<proteinExistence type="predicted"/>
<keyword evidence="1" id="KW-0472">Membrane</keyword>
<name>A0A5D4JIK3_9ACTN</name>
<dbReference type="RefSeq" id="WP_148901820.1">
    <property type="nucleotide sequence ID" value="NZ_VSZQ01000026.1"/>
</dbReference>
<organism evidence="2 3">
    <name type="scientific">Streptomyces parvus</name>
    <dbReference type="NCBI Taxonomy" id="66428"/>
    <lineage>
        <taxon>Bacteria</taxon>
        <taxon>Bacillati</taxon>
        <taxon>Actinomycetota</taxon>
        <taxon>Actinomycetes</taxon>
        <taxon>Kitasatosporales</taxon>
        <taxon>Streptomycetaceae</taxon>
        <taxon>Streptomyces</taxon>
    </lineage>
</organism>
<keyword evidence="3" id="KW-1185">Reference proteome</keyword>
<keyword evidence="1" id="KW-0812">Transmembrane</keyword>
<sequence>MPAPSDTSPPTVQERPSIDAPEARLDLLDAIGELLFTGACCSMVAQGRFWFVLSAFMRRCRPRRGRARACFAPRRRPET</sequence>
<evidence type="ECO:0000313" key="2">
    <source>
        <dbReference type="EMBL" id="TYR65271.1"/>
    </source>
</evidence>
<dbReference type="AlphaFoldDB" id="A0A5D4JIK3"/>
<accession>A0A5D4JIK3</accession>
<dbReference type="EMBL" id="VSZQ01000026">
    <property type="protein sequence ID" value="TYR65271.1"/>
    <property type="molecule type" value="Genomic_DNA"/>
</dbReference>
<comment type="caution">
    <text evidence="2">The sequence shown here is derived from an EMBL/GenBank/DDBJ whole genome shotgun (WGS) entry which is preliminary data.</text>
</comment>
<evidence type="ECO:0000256" key="1">
    <source>
        <dbReference type="SAM" id="Phobius"/>
    </source>
</evidence>
<feature type="transmembrane region" description="Helical" evidence="1">
    <location>
        <begin position="34"/>
        <end position="56"/>
    </location>
</feature>
<protein>
    <submittedName>
        <fullName evidence="2">Uncharacterized protein</fullName>
    </submittedName>
</protein>
<evidence type="ECO:0000313" key="3">
    <source>
        <dbReference type="Proteomes" id="UP000323242"/>
    </source>
</evidence>
<reference evidence="2 3" key="1">
    <citation type="submission" date="2019-08" db="EMBL/GenBank/DDBJ databases">
        <title>Draft genome for granaticin producer strain Streptomyces parvus C05.</title>
        <authorList>
            <person name="Gonzalez-Pimentel J.L."/>
        </authorList>
    </citation>
    <scope>NUCLEOTIDE SEQUENCE [LARGE SCALE GENOMIC DNA]</scope>
    <source>
        <strain evidence="2 3">C05</strain>
    </source>
</reference>